<sequence length="1156" mass="132210">MIFSDMNTVSGSPKVHPPNGTRFYTFQEFAALTKELNACREQLLEKEEEISELKAERNNTRLLLEHLECLVSRHERSLRMTVVKRQAQSPSGVSSEVEVLKALKSLFEHHKALDEKVRERLRVSLERVCALEEELAAANQEIVALREQNVHIQRKMASSEGSTESEHLEGMEPGQKVHEKRLSNGSIDSTDETSQIVELQELLEKQNYEMAQMKERLAALSSRVGEVEQEAETARKDLIKTEEMNTKYQRDIREAMAQKEDMEERITTLEKRYLSAQRESTSIHDMNDKLENELANKEAILRQMEEKNRQLQERLELAEQKLQQTMRKAETLPEVEAELAQRIAALTKAEERHGNIEERMRHLEGQLEEKNQELQRARQREKMNEEHNKRLSDTVDRLLTESNERLQLHLKERMAALEEKNVLIQESETFRKNLEESLHDKERLAEEIEKLRSELDQLKMRTGSLIEPTISRTHLDTSAELRYSVGSLVDSQSDYRTTKVIRRPRRGRMGVRRDEPKVKSLGDHEWNRTQQIGVLSSHPFESDTEMSDIDDDDRETIFSSMDLLSPSGHSDAQTLAMMLQEQLDAINKEIRLIQEEKESTELRAEEIENRVASVSLEGLNLARVHPGTSITASVTASSLASSSPPSGHSTPKLTPRSPAREMDRMGVMTLPSDLRKHRRKIAVVEEDGREDKATIKCETSPPPTPRAIRMTHTLPSSYHNDARSSLSVSLETESLGLGSTNSSQDSLHKAPKKKGIKSSIGRLFGKKEKARLGQLRGFMETEAAAQESLGLGKLGTQAEKDRRLKKKHELLEEARRKGLPFAQWDGPTVVAWLELWLGMPAWYVAACRANVKSGAIMSALSDTEIQREIGISNPLHRLKLRLAIQEMVSLTSPSAPPTSRTKESEEGSWAQTLAYGDMNHEWIGNEWLPSLGLPQYRSYFMECLVDARMLDHLTKKDLRVHLKMVDSFHRTSLQYGIMCLKRLNYDRKELERRREASQHEIKDVLVWSNDRVIRWIQAIGLREYANNILESGVHGSLIALDENFDYSSLALLLQIPTQNTQARQILEREYNNLLALGTERRLDESDDKNFRRGSTWRRQFPPREVHGISMMPGSSETLPAGFRLTTTSGQSRKMTTDVASSRLQRLDNSTVRTYSC</sequence>
<dbReference type="InterPro" id="IPR029515">
    <property type="entry name" value="Liprin"/>
</dbReference>
<dbReference type="GO" id="GO:0050808">
    <property type="term" value="P:synapse organization"/>
    <property type="evidence" value="ECO:0007669"/>
    <property type="project" value="TreeGrafter"/>
</dbReference>
<dbReference type="AlphaFoldDB" id="G1QZL7"/>
<dbReference type="GO" id="GO:0005737">
    <property type="term" value="C:cytoplasm"/>
    <property type="evidence" value="ECO:0007669"/>
    <property type="project" value="UniProtKB-SubCell"/>
</dbReference>
<accession>G1QZL7</accession>
<feature type="region of interest" description="Disordered" evidence="8">
    <location>
        <begin position="635"/>
        <end position="663"/>
    </location>
</feature>
<dbReference type="PANTHER" id="PTHR12587">
    <property type="entry name" value="LAR INTERACTING PROTEIN LIP -RELATED PROTEIN"/>
    <property type="match status" value="1"/>
</dbReference>
<feature type="domain" description="SAM" evidence="9">
    <location>
        <begin position="926"/>
        <end position="983"/>
    </location>
</feature>
<dbReference type="EMBL" id="ADFV01186207">
    <property type="status" value="NOT_ANNOTATED_CDS"/>
    <property type="molecule type" value="Genomic_DNA"/>
</dbReference>
<dbReference type="Pfam" id="PF07647">
    <property type="entry name" value="SAM_2"/>
    <property type="match status" value="1"/>
</dbReference>
<feature type="coiled-coil region" evidence="7">
    <location>
        <begin position="128"/>
        <end position="155"/>
    </location>
</feature>
<evidence type="ECO:0000256" key="2">
    <source>
        <dbReference type="ARBA" id="ARBA00007026"/>
    </source>
</evidence>
<dbReference type="PANTHER" id="PTHR12587:SF6">
    <property type="entry name" value="LIPRIN-ALPHA-2"/>
    <property type="match status" value="1"/>
</dbReference>
<dbReference type="EMBL" id="ADFV01186210">
    <property type="status" value="NOT_ANNOTATED_CDS"/>
    <property type="molecule type" value="Genomic_DNA"/>
</dbReference>
<dbReference type="CDD" id="cd09562">
    <property type="entry name" value="SAM_liprin-alpha1_2_3_4_repeat1"/>
    <property type="match status" value="1"/>
</dbReference>
<dbReference type="Pfam" id="PF25526">
    <property type="entry name" value="LIP-1"/>
    <property type="match status" value="1"/>
</dbReference>
<proteinExistence type="inferred from homology"/>
<dbReference type="FunFam" id="1.10.150.50:FF:000003">
    <property type="entry name" value="liprin-alpha-2 isoform X1"/>
    <property type="match status" value="1"/>
</dbReference>
<dbReference type="CTD" id="8499"/>
<keyword evidence="11" id="KW-1185">Reference proteome</keyword>
<reference evidence="10" key="3">
    <citation type="submission" date="2025-09" db="UniProtKB">
        <authorList>
            <consortium name="Ensembl"/>
        </authorList>
    </citation>
    <scope>IDENTIFICATION</scope>
</reference>
<dbReference type="EMBL" id="ADFV01186205">
    <property type="status" value="NOT_ANNOTATED_CDS"/>
    <property type="molecule type" value="Genomic_DNA"/>
</dbReference>
<dbReference type="CDD" id="cd09568">
    <property type="entry name" value="SAM_liprin-alpha1_2_3_4_repeat3"/>
    <property type="match status" value="1"/>
</dbReference>
<dbReference type="PROSITE" id="PS50105">
    <property type="entry name" value="SAM_DOMAIN"/>
    <property type="match status" value="3"/>
</dbReference>
<dbReference type="GO" id="GO:0048786">
    <property type="term" value="C:presynaptic active zone"/>
    <property type="evidence" value="ECO:0007669"/>
    <property type="project" value="TreeGrafter"/>
</dbReference>
<evidence type="ECO:0000256" key="7">
    <source>
        <dbReference type="SAM" id="Coils"/>
    </source>
</evidence>
<evidence type="ECO:0000313" key="11">
    <source>
        <dbReference type="Proteomes" id="UP000001073"/>
    </source>
</evidence>
<organism evidence="10 11">
    <name type="scientific">Nomascus leucogenys</name>
    <name type="common">Northern white-cheeked gibbon</name>
    <name type="synonym">Hylobates leucogenys</name>
    <dbReference type="NCBI Taxonomy" id="61853"/>
    <lineage>
        <taxon>Eukaryota</taxon>
        <taxon>Metazoa</taxon>
        <taxon>Chordata</taxon>
        <taxon>Craniata</taxon>
        <taxon>Vertebrata</taxon>
        <taxon>Euteleostomi</taxon>
        <taxon>Mammalia</taxon>
        <taxon>Eutheria</taxon>
        <taxon>Euarchontoglires</taxon>
        <taxon>Primates</taxon>
        <taxon>Haplorrhini</taxon>
        <taxon>Catarrhini</taxon>
        <taxon>Hylobatidae</taxon>
        <taxon>Nomascus</taxon>
    </lineage>
</organism>
<feature type="compositionally biased region" description="Basic and acidic residues" evidence="8">
    <location>
        <begin position="164"/>
        <end position="182"/>
    </location>
</feature>
<dbReference type="FunFam" id="1.10.150.50:FF:000002">
    <property type="entry name" value="PTPRF interacting protein alpha 1"/>
    <property type="match status" value="1"/>
</dbReference>
<keyword evidence="3" id="KW-0963">Cytoplasm</keyword>
<dbReference type="OrthoDB" id="2132119at2759"/>
<dbReference type="InterPro" id="IPR013761">
    <property type="entry name" value="SAM/pointed_sf"/>
</dbReference>
<dbReference type="CDD" id="cd09565">
    <property type="entry name" value="SAM_liprin-alpha1_2_3_4_repeat2"/>
    <property type="match status" value="1"/>
</dbReference>
<dbReference type="InterPro" id="IPR037621">
    <property type="entry name" value="LIP-1_SAM_2"/>
</dbReference>
<dbReference type="EMBL" id="ADFV01186209">
    <property type="status" value="NOT_ANNOTATED_CDS"/>
    <property type="molecule type" value="Genomic_DNA"/>
</dbReference>
<dbReference type="HOGENOM" id="CLU_006923_0_0_1"/>
<dbReference type="KEGG" id="nle:100579336"/>
<feature type="coiled-coil region" evidence="7">
    <location>
        <begin position="431"/>
        <end position="461"/>
    </location>
</feature>
<evidence type="ECO:0000256" key="1">
    <source>
        <dbReference type="ARBA" id="ARBA00004496"/>
    </source>
</evidence>
<dbReference type="EMBL" id="ADFV01186206">
    <property type="status" value="NOT_ANNOTATED_CDS"/>
    <property type="molecule type" value="Genomic_DNA"/>
</dbReference>
<protein>
    <submittedName>
        <fullName evidence="10">PTPRF interacting protein alpha 2</fullName>
    </submittedName>
</protein>
<feature type="region of interest" description="Disordered" evidence="8">
    <location>
        <begin position="364"/>
        <end position="389"/>
    </location>
</feature>
<dbReference type="Proteomes" id="UP000001073">
    <property type="component" value="Chromosome 10"/>
</dbReference>
<dbReference type="EMBL" id="ADFV01186203">
    <property type="status" value="NOT_ANNOTATED_CDS"/>
    <property type="molecule type" value="Genomic_DNA"/>
</dbReference>
<dbReference type="EMBL" id="ADFV01186202">
    <property type="status" value="NOT_ANNOTATED_CDS"/>
    <property type="molecule type" value="Genomic_DNA"/>
</dbReference>
<dbReference type="Ensembl" id="ENSNLET00000006714.2">
    <property type="protein sequence ID" value="ENSNLEP00000006388.2"/>
    <property type="gene ID" value="ENSNLEG00000005251.2"/>
</dbReference>
<evidence type="ECO:0000256" key="4">
    <source>
        <dbReference type="ARBA" id="ARBA00022553"/>
    </source>
</evidence>
<keyword evidence="4" id="KW-0597">Phosphoprotein</keyword>
<dbReference type="SMART" id="SM00454">
    <property type="entry name" value="SAM"/>
    <property type="match status" value="3"/>
</dbReference>
<gene>
    <name evidence="10" type="primary">PPFIA2</name>
</gene>
<reference evidence="10 11" key="1">
    <citation type="submission" date="2012-10" db="EMBL/GenBank/DDBJ databases">
        <authorList>
            <consortium name="Gibbon Genome Sequencing Consortium"/>
        </authorList>
    </citation>
    <scope>NUCLEOTIDE SEQUENCE [LARGE SCALE GENOMIC DNA]</scope>
</reference>
<evidence type="ECO:0000259" key="9">
    <source>
        <dbReference type="PROSITE" id="PS50105"/>
    </source>
</evidence>
<feature type="domain" description="SAM" evidence="9">
    <location>
        <begin position="824"/>
        <end position="890"/>
    </location>
</feature>
<dbReference type="Pfam" id="PF00536">
    <property type="entry name" value="SAM_1"/>
    <property type="match status" value="2"/>
</dbReference>
<evidence type="ECO:0000256" key="8">
    <source>
        <dbReference type="SAM" id="MobiDB-lite"/>
    </source>
</evidence>
<feature type="coiled-coil region" evidence="7">
    <location>
        <begin position="29"/>
        <end position="70"/>
    </location>
</feature>
<feature type="region of interest" description="Disordered" evidence="8">
    <location>
        <begin position="735"/>
        <end position="760"/>
    </location>
</feature>
<feature type="coiled-coil region" evidence="7">
    <location>
        <begin position="576"/>
        <end position="617"/>
    </location>
</feature>
<dbReference type="InterPro" id="IPR037620">
    <property type="entry name" value="LIP-1_SAM_1"/>
</dbReference>
<dbReference type="FunFam" id="1.10.150.50:FF:000004">
    <property type="entry name" value="PTPRF interacting protein alpha 1"/>
    <property type="match status" value="1"/>
</dbReference>
<keyword evidence="6 7" id="KW-0175">Coiled coil</keyword>
<keyword evidence="5" id="KW-0677">Repeat</keyword>
<evidence type="ECO:0000256" key="5">
    <source>
        <dbReference type="ARBA" id="ARBA00022737"/>
    </source>
</evidence>
<dbReference type="SUPFAM" id="SSF47769">
    <property type="entry name" value="SAM/Pointed domain"/>
    <property type="match status" value="3"/>
</dbReference>
<evidence type="ECO:0000256" key="6">
    <source>
        <dbReference type="ARBA" id="ARBA00023054"/>
    </source>
</evidence>
<dbReference type="InterPro" id="IPR001660">
    <property type="entry name" value="SAM"/>
</dbReference>
<feature type="domain" description="SAM" evidence="9">
    <location>
        <begin position="1007"/>
        <end position="1076"/>
    </location>
</feature>
<comment type="similarity">
    <text evidence="2">Belongs to the liprin family. Liprin-alpha subfamily.</text>
</comment>
<dbReference type="Gene3D" id="1.10.150.50">
    <property type="entry name" value="Transcription Factor, Ets-1"/>
    <property type="match status" value="3"/>
</dbReference>
<dbReference type="GeneID" id="100579336"/>
<evidence type="ECO:0000313" key="10">
    <source>
        <dbReference type="Ensembl" id="ENSNLEP00000006388.2"/>
    </source>
</evidence>
<dbReference type="GeneTree" id="ENSGT01050000244900"/>
<dbReference type="eggNOG" id="KOG0249">
    <property type="taxonomic scope" value="Eukaryota"/>
</dbReference>
<evidence type="ECO:0000256" key="3">
    <source>
        <dbReference type="ARBA" id="ARBA00022490"/>
    </source>
</evidence>
<reference evidence="10" key="2">
    <citation type="submission" date="2025-08" db="UniProtKB">
        <authorList>
            <consortium name="Ensembl"/>
        </authorList>
    </citation>
    <scope>IDENTIFICATION</scope>
</reference>
<name>G1QZL7_NOMLE</name>
<feature type="compositionally biased region" description="Low complexity" evidence="8">
    <location>
        <begin position="635"/>
        <end position="651"/>
    </location>
</feature>
<dbReference type="EMBL" id="ADFV01186201">
    <property type="status" value="NOT_ANNOTATED_CDS"/>
    <property type="molecule type" value="Genomic_DNA"/>
</dbReference>
<dbReference type="InterPro" id="IPR037622">
    <property type="entry name" value="LIP-1_SAM_3"/>
</dbReference>
<dbReference type="InterPro" id="IPR057892">
    <property type="entry name" value="LIP-1_CC2"/>
</dbReference>
<comment type="subcellular location">
    <subcellularLocation>
        <location evidence="1">Cytoplasm</location>
    </subcellularLocation>
</comment>
<dbReference type="EMBL" id="ADFV01186204">
    <property type="status" value="NOT_ANNOTATED_CDS"/>
    <property type="molecule type" value="Genomic_DNA"/>
</dbReference>
<dbReference type="EMBL" id="ADFV01186208">
    <property type="status" value="NOT_ANNOTATED_CDS"/>
    <property type="molecule type" value="Genomic_DNA"/>
</dbReference>
<feature type="region of interest" description="Disordered" evidence="8">
    <location>
        <begin position="157"/>
        <end position="191"/>
    </location>
</feature>